<feature type="region of interest" description="Disordered" evidence="14">
    <location>
        <begin position="545"/>
        <end position="566"/>
    </location>
</feature>
<dbReference type="InterPro" id="IPR000330">
    <property type="entry name" value="SNF2_N"/>
</dbReference>
<dbReference type="PROSITE" id="PS51192">
    <property type="entry name" value="HELICASE_ATP_BIND_1"/>
    <property type="match status" value="1"/>
</dbReference>
<dbReference type="CDD" id="cd18793">
    <property type="entry name" value="SF2_C_SNF"/>
    <property type="match status" value="1"/>
</dbReference>
<name>A0A1A6A5J7_9TREE</name>
<evidence type="ECO:0000313" key="19">
    <source>
        <dbReference type="EMBL" id="WWC61773.1"/>
    </source>
</evidence>
<dbReference type="InterPro" id="IPR014905">
    <property type="entry name" value="HIRAN"/>
</dbReference>
<evidence type="ECO:0000256" key="8">
    <source>
        <dbReference type="ARBA" id="ARBA00022806"/>
    </source>
</evidence>
<reference evidence="18" key="1">
    <citation type="submission" date="2013-07" db="EMBL/GenBank/DDBJ databases">
        <title>The Genome Sequence of Cryptococcus dejecticola CBS10117.</title>
        <authorList>
            <consortium name="The Broad Institute Genome Sequencing Platform"/>
            <person name="Cuomo C."/>
            <person name="Litvintseva A."/>
            <person name="Chen Y."/>
            <person name="Heitman J."/>
            <person name="Sun S."/>
            <person name="Springer D."/>
            <person name="Dromer F."/>
            <person name="Young S.K."/>
            <person name="Zeng Q."/>
            <person name="Gargeya S."/>
            <person name="Fitzgerald M."/>
            <person name="Abouelleil A."/>
            <person name="Alvarado L."/>
            <person name="Berlin A.M."/>
            <person name="Chapman S.B."/>
            <person name="Dewar J."/>
            <person name="Goldberg J."/>
            <person name="Griggs A."/>
            <person name="Gujja S."/>
            <person name="Hansen M."/>
            <person name="Howarth C."/>
            <person name="Imamovic A."/>
            <person name="Larimer J."/>
            <person name="McCowan C."/>
            <person name="Murphy C."/>
            <person name="Pearson M."/>
            <person name="Priest M."/>
            <person name="Roberts A."/>
            <person name="Saif S."/>
            <person name="Shea T."/>
            <person name="Sykes S."/>
            <person name="Wortman J."/>
            <person name="Nusbaum C."/>
            <person name="Birren B."/>
        </authorList>
    </citation>
    <scope>NUCLEOTIDE SEQUENCE [LARGE SCALE GENOMIC DNA]</scope>
    <source>
        <strain evidence="18">CBS 10117</strain>
    </source>
</reference>
<keyword evidence="8" id="KW-0347">Helicase</keyword>
<dbReference type="InterPro" id="IPR027417">
    <property type="entry name" value="P-loop_NTPase"/>
</dbReference>
<evidence type="ECO:0000256" key="10">
    <source>
        <dbReference type="ARBA" id="ARBA00022840"/>
    </source>
</evidence>
<dbReference type="GO" id="GO:0005634">
    <property type="term" value="C:nucleus"/>
    <property type="evidence" value="ECO:0007669"/>
    <property type="project" value="UniProtKB-SubCell"/>
</dbReference>
<evidence type="ECO:0000256" key="4">
    <source>
        <dbReference type="ARBA" id="ARBA00022741"/>
    </source>
</evidence>
<dbReference type="InterPro" id="IPR014001">
    <property type="entry name" value="Helicase_ATP-bd"/>
</dbReference>
<dbReference type="OrthoDB" id="448448at2759"/>
<evidence type="ECO:0000313" key="20">
    <source>
        <dbReference type="Proteomes" id="UP000078595"/>
    </source>
</evidence>
<dbReference type="InterPro" id="IPR018957">
    <property type="entry name" value="Znf_C3HC4_RING-type"/>
</dbReference>
<keyword evidence="6 13" id="KW-0863">Zinc-finger</keyword>
<evidence type="ECO:0000259" key="17">
    <source>
        <dbReference type="PROSITE" id="PS51194"/>
    </source>
</evidence>
<evidence type="ECO:0000313" key="18">
    <source>
        <dbReference type="EMBL" id="OBR85331.1"/>
    </source>
</evidence>
<dbReference type="InterPro" id="IPR001841">
    <property type="entry name" value="Znf_RING"/>
</dbReference>
<evidence type="ECO:0000256" key="11">
    <source>
        <dbReference type="ARBA" id="ARBA00023204"/>
    </source>
</evidence>
<dbReference type="GO" id="GO:0008270">
    <property type="term" value="F:zinc ion binding"/>
    <property type="evidence" value="ECO:0007669"/>
    <property type="project" value="UniProtKB-KW"/>
</dbReference>
<evidence type="ECO:0000259" key="16">
    <source>
        <dbReference type="PROSITE" id="PS51192"/>
    </source>
</evidence>
<dbReference type="PROSITE" id="PS51194">
    <property type="entry name" value="HELICASE_CTER"/>
    <property type="match status" value="1"/>
</dbReference>
<dbReference type="InterPro" id="IPR038718">
    <property type="entry name" value="SNF2-like_sf"/>
</dbReference>
<dbReference type="PANTHER" id="PTHR45626">
    <property type="entry name" value="TRANSCRIPTION TERMINATION FACTOR 2-RELATED"/>
    <property type="match status" value="1"/>
</dbReference>
<reference evidence="19" key="3">
    <citation type="submission" date="2024-02" db="EMBL/GenBank/DDBJ databases">
        <title>Comparative genomics of Cryptococcus and Kwoniella reveals pathogenesis evolution and contrasting modes of karyotype evolution via chromosome fusion or intercentromeric recombination.</title>
        <authorList>
            <person name="Coelho M.A."/>
            <person name="David-Palma M."/>
            <person name="Shea T."/>
            <person name="Bowers K."/>
            <person name="McGinley-Smith S."/>
            <person name="Mohammad A.W."/>
            <person name="Gnirke A."/>
            <person name="Yurkov A.M."/>
            <person name="Nowrousian M."/>
            <person name="Sun S."/>
            <person name="Cuomo C.A."/>
            <person name="Heitman J."/>
        </authorList>
    </citation>
    <scope>NUCLEOTIDE SEQUENCE</scope>
    <source>
        <strain evidence="19">CBS 10117</strain>
    </source>
</reference>
<comment type="subcellular location">
    <subcellularLocation>
        <location evidence="1">Nucleus</location>
    </subcellularLocation>
</comment>
<dbReference type="EMBL" id="KI894031">
    <property type="protein sequence ID" value="OBR85331.1"/>
    <property type="molecule type" value="Genomic_DNA"/>
</dbReference>
<keyword evidence="20" id="KW-1185">Reference proteome</keyword>
<dbReference type="GeneID" id="28968365"/>
<dbReference type="Pfam" id="PF08797">
    <property type="entry name" value="HIRAN"/>
    <property type="match status" value="1"/>
</dbReference>
<comment type="similarity">
    <text evidence="2">Belongs to the SNF2/RAD54 helicase family.</text>
</comment>
<dbReference type="Proteomes" id="UP000078595">
    <property type="component" value="Chromosome 5"/>
</dbReference>
<dbReference type="GO" id="GO:0016818">
    <property type="term" value="F:hydrolase activity, acting on acid anhydrides, in phosphorus-containing anhydrides"/>
    <property type="evidence" value="ECO:0007669"/>
    <property type="project" value="InterPro"/>
</dbReference>
<feature type="region of interest" description="Disordered" evidence="14">
    <location>
        <begin position="286"/>
        <end position="308"/>
    </location>
</feature>
<feature type="domain" description="Helicase C-terminal" evidence="17">
    <location>
        <begin position="1011"/>
        <end position="1165"/>
    </location>
</feature>
<dbReference type="Gene3D" id="3.40.50.10810">
    <property type="entry name" value="Tandem AAA-ATPase domain"/>
    <property type="match status" value="1"/>
</dbReference>
<feature type="compositionally biased region" description="Low complexity" evidence="14">
    <location>
        <begin position="34"/>
        <end position="57"/>
    </location>
</feature>
<evidence type="ECO:0000256" key="14">
    <source>
        <dbReference type="SAM" id="MobiDB-lite"/>
    </source>
</evidence>
<evidence type="ECO:0000256" key="6">
    <source>
        <dbReference type="ARBA" id="ARBA00022771"/>
    </source>
</evidence>
<dbReference type="PANTHER" id="PTHR45626:SF22">
    <property type="entry name" value="DNA REPAIR PROTEIN RAD5"/>
    <property type="match status" value="1"/>
</dbReference>
<dbReference type="CDD" id="cd18008">
    <property type="entry name" value="DEXDc_SHPRH-like"/>
    <property type="match status" value="1"/>
</dbReference>
<proteinExistence type="inferred from homology"/>
<dbReference type="RefSeq" id="XP_018263173.1">
    <property type="nucleotide sequence ID" value="XM_018407962.1"/>
</dbReference>
<keyword evidence="11" id="KW-0234">DNA repair</keyword>
<dbReference type="EMBL" id="CP144534">
    <property type="protein sequence ID" value="WWC61773.1"/>
    <property type="molecule type" value="Genomic_DNA"/>
</dbReference>
<evidence type="ECO:0000256" key="2">
    <source>
        <dbReference type="ARBA" id="ARBA00007025"/>
    </source>
</evidence>
<feature type="domain" description="Helicase ATP-binding" evidence="16">
    <location>
        <begin position="511"/>
        <end position="733"/>
    </location>
</feature>
<dbReference type="Pfam" id="PF00271">
    <property type="entry name" value="Helicase_C"/>
    <property type="match status" value="1"/>
</dbReference>
<dbReference type="GO" id="GO:0005524">
    <property type="term" value="F:ATP binding"/>
    <property type="evidence" value="ECO:0007669"/>
    <property type="project" value="UniProtKB-KW"/>
</dbReference>
<dbReference type="GO" id="GO:0008094">
    <property type="term" value="F:ATP-dependent activity, acting on DNA"/>
    <property type="evidence" value="ECO:0007669"/>
    <property type="project" value="TreeGrafter"/>
</dbReference>
<dbReference type="SUPFAM" id="SSF57850">
    <property type="entry name" value="RING/U-box"/>
    <property type="match status" value="1"/>
</dbReference>
<dbReference type="Gene3D" id="3.30.40.10">
    <property type="entry name" value="Zinc/RING finger domain, C3HC4 (zinc finger)"/>
    <property type="match status" value="1"/>
</dbReference>
<dbReference type="InterPro" id="IPR049730">
    <property type="entry name" value="SNF2/RAD54-like_C"/>
</dbReference>
<dbReference type="SMART" id="SM00487">
    <property type="entry name" value="DEXDc"/>
    <property type="match status" value="1"/>
</dbReference>
<keyword evidence="3" id="KW-0479">Metal-binding</keyword>
<sequence>MEIEEASPPISSKRSSPDLFFPVSDSEEEDVITASGALAGPSSSAVAPSSTATSSRANGHKTQSQSQRTNGKSAEIEFFGSQNSDDIIPLDTRPNASAGPSKIKRPLSQSPPAAIPSDFEQGYLGEFVCEGWSLSKGKGYCSPGSKVIFERPKIKVDEPVIKGNEKMGGPARLVNGKVVGTQKKAIGGKQVTLGSMMSKKAPPPAKKTVGKPVIDSIIRFRNDRGFEVGRLSVQEAGFLTHLLDTGVIALSGHVIDCPQSLSTGSTILLNVKVYLARKAFEKVEKDGRNKEEGSFWQEQKETTEEEAMRKRKDALGALFSRIGVKPIRSNALLLAQKKNGAAQINETSLQHFTDSPKPKRSPSPSKGSNASGGEKGKGKVSAANSDDEAEDEDSGDEAEKLDEEQMNEIDTIYRKAQQGDTRLEETNPPDTFLYTLRPYQKQALTWMSAREKGDESIRDNNSLHPLWEEYAFRKEQTVGQPIEIEDDDDFVDPSRKFYWNPYSGELSLAFPTSNTRAKGGILADAMGMGKTCMMASLIHANMDAEVSSTPPPVAEAEDEPANKRPKFKQVTLSNQWRAIPTVAKPVNVPRATLVVCPVSLASQWHDELGKMSEKGTITSFMWYGNDRVDIERLLAQEGKKKVDVIITSYGTLASEYQKWRKNKDKPTYEGGSLYDHEFLRIVLDEAHNIKNRTALVSKACYELKGQRRWALTGTPIVNRLDDLYSLLHFLRLEPWGHYSFFRSFVTIPFLNQDPKALNVVQYILESCLLRREKTMRDKDGKLIVDLPPKHVDIQVLDFSRPERQIYKHLEDRAKRRFIQLDAEGRAMSNYTSILAMLMKLRQCVDHPLLVLGKMNEDDEFAEKLLDAETGDESSNLKDLIALYAGGAKSADSEKEEVDHAFAAKVLRELGEQETTPICDICSNEMFDEVLLPCYHRCCQDCIVGWIGTCEDQNKPALCPSCSKGPIKLSDLRSIQRKRKRVNPLTGMSINENEEDQKDVVIGKVDLVQSTKLRALVRKLERMKSEDPTVKTLVFSQFTSFLDLIETTLTREGVKWLRFDGSMSQAQRATTIEEFGKKTKEPVVLLISLKAGGVGLNLTMANHVFMMDTWWNEAIEQQAIDRVHRLGQNKSVYVTRYIIKGTVEKRIMKIQRSKTALVNASLSGGGSKDKGASLADIKKIFGLDEDDSEDEVY</sequence>
<dbReference type="InterPro" id="IPR013083">
    <property type="entry name" value="Znf_RING/FYVE/PHD"/>
</dbReference>
<organism evidence="18">
    <name type="scientific">Kwoniella dejecticola CBS 10117</name>
    <dbReference type="NCBI Taxonomy" id="1296121"/>
    <lineage>
        <taxon>Eukaryota</taxon>
        <taxon>Fungi</taxon>
        <taxon>Dikarya</taxon>
        <taxon>Basidiomycota</taxon>
        <taxon>Agaricomycotina</taxon>
        <taxon>Tremellomycetes</taxon>
        <taxon>Tremellales</taxon>
        <taxon>Cryptococcaceae</taxon>
        <taxon>Kwoniella</taxon>
    </lineage>
</organism>
<evidence type="ECO:0000256" key="7">
    <source>
        <dbReference type="ARBA" id="ARBA00022801"/>
    </source>
</evidence>
<dbReference type="GO" id="GO:0004386">
    <property type="term" value="F:helicase activity"/>
    <property type="evidence" value="ECO:0007669"/>
    <property type="project" value="UniProtKB-KW"/>
</dbReference>
<keyword evidence="7" id="KW-0378">Hydrolase</keyword>
<dbReference type="Pfam" id="PF00097">
    <property type="entry name" value="zf-C3HC4"/>
    <property type="match status" value="1"/>
</dbReference>
<dbReference type="VEuPathDB" id="FungiDB:I303_04666"/>
<reference evidence="19" key="2">
    <citation type="submission" date="2013-07" db="EMBL/GenBank/DDBJ databases">
        <authorList>
            <consortium name="The Broad Institute Genome Sequencing Platform"/>
            <person name="Cuomo C."/>
            <person name="Litvintseva A."/>
            <person name="Chen Y."/>
            <person name="Heitman J."/>
            <person name="Sun S."/>
            <person name="Springer D."/>
            <person name="Dromer F."/>
            <person name="Young S.K."/>
            <person name="Zeng Q."/>
            <person name="Gargeya S."/>
            <person name="Fitzgerald M."/>
            <person name="Abouelleil A."/>
            <person name="Alvarado L."/>
            <person name="Berlin A.M."/>
            <person name="Chapman S.B."/>
            <person name="Dewar J."/>
            <person name="Goldberg J."/>
            <person name="Griggs A."/>
            <person name="Gujja S."/>
            <person name="Hansen M."/>
            <person name="Howarth C."/>
            <person name="Imamovic A."/>
            <person name="Larimer J."/>
            <person name="McCowan C."/>
            <person name="Murphy C."/>
            <person name="Pearson M."/>
            <person name="Priest M."/>
            <person name="Roberts A."/>
            <person name="Saif S."/>
            <person name="Shea T."/>
            <person name="Sykes S."/>
            <person name="Wortman J."/>
            <person name="Nusbaum C."/>
            <person name="Birren B."/>
        </authorList>
    </citation>
    <scope>NUCLEOTIDE SEQUENCE</scope>
    <source>
        <strain evidence="19">CBS 10117</strain>
    </source>
</reference>
<protein>
    <submittedName>
        <fullName evidence="18">DNA repair protein RAD5</fullName>
    </submittedName>
</protein>
<dbReference type="PROSITE" id="PS50089">
    <property type="entry name" value="ZF_RING_2"/>
    <property type="match status" value="1"/>
</dbReference>
<dbReference type="Gene3D" id="3.40.50.300">
    <property type="entry name" value="P-loop containing nucleotide triphosphate hydrolases"/>
    <property type="match status" value="2"/>
</dbReference>
<accession>A0A1A6A5J7</accession>
<dbReference type="AlphaFoldDB" id="A0A1A6A5J7"/>
<keyword evidence="9" id="KW-0862">Zinc</keyword>
<keyword evidence="4" id="KW-0547">Nucleotide-binding</keyword>
<evidence type="ECO:0000256" key="12">
    <source>
        <dbReference type="ARBA" id="ARBA00023242"/>
    </source>
</evidence>
<feature type="region of interest" description="Disordered" evidence="14">
    <location>
        <begin position="1"/>
        <end position="115"/>
    </location>
</feature>
<dbReference type="InterPro" id="IPR050628">
    <property type="entry name" value="SNF2_RAD54_helicase_TF"/>
</dbReference>
<feature type="compositionally biased region" description="Acidic residues" evidence="14">
    <location>
        <begin position="385"/>
        <end position="406"/>
    </location>
</feature>
<evidence type="ECO:0000256" key="3">
    <source>
        <dbReference type="ARBA" id="ARBA00022723"/>
    </source>
</evidence>
<keyword evidence="10" id="KW-0067">ATP-binding</keyword>
<dbReference type="SMART" id="SM00490">
    <property type="entry name" value="HELICc"/>
    <property type="match status" value="1"/>
</dbReference>
<evidence type="ECO:0000256" key="5">
    <source>
        <dbReference type="ARBA" id="ARBA00022763"/>
    </source>
</evidence>
<evidence type="ECO:0000256" key="9">
    <source>
        <dbReference type="ARBA" id="ARBA00022833"/>
    </source>
</evidence>
<dbReference type="KEGG" id="kdj:28968365"/>
<dbReference type="STRING" id="1296121.A0A1A6A5J7"/>
<dbReference type="GO" id="GO:0003676">
    <property type="term" value="F:nucleic acid binding"/>
    <property type="evidence" value="ECO:0007669"/>
    <property type="project" value="InterPro"/>
</dbReference>
<dbReference type="SUPFAM" id="SSF52540">
    <property type="entry name" value="P-loop containing nucleoside triphosphate hydrolases"/>
    <property type="match status" value="2"/>
</dbReference>
<dbReference type="SMART" id="SM00910">
    <property type="entry name" value="HIRAN"/>
    <property type="match status" value="1"/>
</dbReference>
<dbReference type="Pfam" id="PF00176">
    <property type="entry name" value="SNF2-rel_dom"/>
    <property type="match status" value="1"/>
</dbReference>
<feature type="region of interest" description="Disordered" evidence="14">
    <location>
        <begin position="347"/>
        <end position="406"/>
    </location>
</feature>
<keyword evidence="12" id="KW-0539">Nucleus</keyword>
<feature type="domain" description="RING-type" evidence="15">
    <location>
        <begin position="918"/>
        <end position="962"/>
    </location>
</feature>
<evidence type="ECO:0000256" key="13">
    <source>
        <dbReference type="PROSITE-ProRule" id="PRU00175"/>
    </source>
</evidence>
<dbReference type="InterPro" id="IPR001650">
    <property type="entry name" value="Helicase_C-like"/>
</dbReference>
<evidence type="ECO:0000259" key="15">
    <source>
        <dbReference type="PROSITE" id="PS50089"/>
    </source>
</evidence>
<gene>
    <name evidence="18" type="ORF">I303_04666</name>
    <name evidence="19" type="ORF">I303_104358</name>
</gene>
<evidence type="ECO:0000256" key="1">
    <source>
        <dbReference type="ARBA" id="ARBA00004123"/>
    </source>
</evidence>
<keyword evidence="5" id="KW-0227">DNA damage</keyword>
<feature type="compositionally biased region" description="Polar residues" evidence="14">
    <location>
        <begin position="60"/>
        <end position="72"/>
    </location>
</feature>
<dbReference type="GO" id="GO:0006281">
    <property type="term" value="P:DNA repair"/>
    <property type="evidence" value="ECO:0007669"/>
    <property type="project" value="UniProtKB-KW"/>
</dbReference>